<dbReference type="NCBIfam" id="TIGR01770">
    <property type="entry name" value="NDH_I_N"/>
    <property type="match status" value="1"/>
</dbReference>
<feature type="transmembrane region" description="Helical" evidence="5">
    <location>
        <begin position="438"/>
        <end position="462"/>
    </location>
</feature>
<dbReference type="GO" id="GO:0012505">
    <property type="term" value="C:endomembrane system"/>
    <property type="evidence" value="ECO:0007669"/>
    <property type="project" value="UniProtKB-SubCell"/>
</dbReference>
<dbReference type="EC" id="7.1.1.-" evidence="5"/>
<dbReference type="OrthoDB" id="9811718at2"/>
<feature type="transmembrane region" description="Helical" evidence="5">
    <location>
        <begin position="6"/>
        <end position="26"/>
    </location>
</feature>
<comment type="similarity">
    <text evidence="5">Belongs to the complex I subunit 2 family.</text>
</comment>
<dbReference type="InterPro" id="IPR001750">
    <property type="entry name" value="ND/Mrp_TM"/>
</dbReference>
<feature type="transmembrane region" description="Helical" evidence="5">
    <location>
        <begin position="99"/>
        <end position="116"/>
    </location>
</feature>
<evidence type="ECO:0000256" key="2">
    <source>
        <dbReference type="ARBA" id="ARBA00022692"/>
    </source>
</evidence>
<evidence type="ECO:0000256" key="3">
    <source>
        <dbReference type="ARBA" id="ARBA00022989"/>
    </source>
</evidence>
<keyword evidence="9" id="KW-1185">Reference proteome</keyword>
<accession>A0A1E7QJS0</accession>
<dbReference type="GO" id="GO:0042773">
    <property type="term" value="P:ATP synthesis coupled electron transport"/>
    <property type="evidence" value="ECO:0007669"/>
    <property type="project" value="InterPro"/>
</dbReference>
<feature type="transmembrane region" description="Helical" evidence="5">
    <location>
        <begin position="290"/>
        <end position="310"/>
    </location>
</feature>
<dbReference type="Proteomes" id="UP000175679">
    <property type="component" value="Unassembled WGS sequence"/>
</dbReference>
<feature type="transmembrane region" description="Helical" evidence="5">
    <location>
        <begin position="361"/>
        <end position="380"/>
    </location>
</feature>
<evidence type="ECO:0000313" key="8">
    <source>
        <dbReference type="EMBL" id="OEY86627.1"/>
    </source>
</evidence>
<comment type="subunit">
    <text evidence="5">NDH-1 is composed of 14 different subunits. Subunits NuoA, H, J, K, L, M, N constitute the membrane sector of the complex.</text>
</comment>
<name>A0A1E7QJS0_WOLPI</name>
<keyword evidence="3 5" id="KW-1133">Transmembrane helix</keyword>
<evidence type="ECO:0000256" key="5">
    <source>
        <dbReference type="HAMAP-Rule" id="MF_00445"/>
    </source>
</evidence>
<evidence type="ECO:0000259" key="7">
    <source>
        <dbReference type="Pfam" id="PF00361"/>
    </source>
</evidence>
<comment type="catalytic activity">
    <reaction evidence="5">
        <text>a quinone + NADH + 5 H(+)(in) = a quinol + NAD(+) + 4 H(+)(out)</text>
        <dbReference type="Rhea" id="RHEA:57888"/>
        <dbReference type="ChEBI" id="CHEBI:15378"/>
        <dbReference type="ChEBI" id="CHEBI:24646"/>
        <dbReference type="ChEBI" id="CHEBI:57540"/>
        <dbReference type="ChEBI" id="CHEBI:57945"/>
        <dbReference type="ChEBI" id="CHEBI:132124"/>
    </reaction>
</comment>
<dbReference type="AlphaFoldDB" id="A0A1E7QJS0"/>
<feature type="transmembrane region" description="Helical" evidence="5">
    <location>
        <begin position="261"/>
        <end position="283"/>
    </location>
</feature>
<evidence type="ECO:0000256" key="6">
    <source>
        <dbReference type="RuleBase" id="RU000320"/>
    </source>
</evidence>
<comment type="caution">
    <text evidence="8">The sequence shown here is derived from an EMBL/GenBank/DDBJ whole genome shotgun (WGS) entry which is preliminary data.</text>
</comment>
<keyword evidence="5" id="KW-0874">Quinone</keyword>
<evidence type="ECO:0000256" key="1">
    <source>
        <dbReference type="ARBA" id="ARBA00004127"/>
    </source>
</evidence>
<dbReference type="Pfam" id="PF00361">
    <property type="entry name" value="Proton_antipo_M"/>
    <property type="match status" value="1"/>
</dbReference>
<dbReference type="EMBL" id="MJMG01000007">
    <property type="protein sequence ID" value="OEY86627.1"/>
    <property type="molecule type" value="Genomic_DNA"/>
</dbReference>
<keyword evidence="2 5" id="KW-0812">Transmembrane</keyword>
<feature type="transmembrane region" description="Helical" evidence="5">
    <location>
        <begin position="72"/>
        <end position="92"/>
    </location>
</feature>
<keyword evidence="5" id="KW-0830">Ubiquinone</keyword>
<feature type="domain" description="NADH:quinone oxidoreductase/Mrp antiporter transmembrane" evidence="7">
    <location>
        <begin position="119"/>
        <end position="411"/>
    </location>
</feature>
<comment type="subcellular location">
    <subcellularLocation>
        <location evidence="5">Cell membrane</location>
        <topology evidence="5">Multi-pass membrane protein</topology>
    </subcellularLocation>
    <subcellularLocation>
        <location evidence="1">Endomembrane system</location>
        <topology evidence="1">Multi-pass membrane protein</topology>
    </subcellularLocation>
    <subcellularLocation>
        <location evidence="6">Membrane</location>
        <topology evidence="6">Multi-pass membrane protein</topology>
    </subcellularLocation>
</comment>
<dbReference type="GO" id="GO:0008137">
    <property type="term" value="F:NADH dehydrogenase (ubiquinone) activity"/>
    <property type="evidence" value="ECO:0007669"/>
    <property type="project" value="InterPro"/>
</dbReference>
<dbReference type="GO" id="GO:0048038">
    <property type="term" value="F:quinone binding"/>
    <property type="evidence" value="ECO:0007669"/>
    <property type="project" value="UniProtKB-KW"/>
</dbReference>
<gene>
    <name evidence="5" type="primary">nuoN</name>
    <name evidence="8" type="ORF">BIY23_02905</name>
</gene>
<feature type="transmembrane region" description="Helical" evidence="5">
    <location>
        <begin position="197"/>
        <end position="216"/>
    </location>
</feature>
<comment type="function">
    <text evidence="5">NDH-1 shuttles electrons from NADH, via FMN and iron-sulfur (Fe-S) centers, to quinones in the respiratory chain. The immediate electron acceptor for the enzyme in this species is believed to be ubiquinone. Couples the redox reaction to proton translocation (for every two electrons transferred, four hydrogen ions are translocated across the cytoplasmic membrane), and thus conserves the redox energy in a proton gradient.</text>
</comment>
<keyword evidence="5" id="KW-0520">NAD</keyword>
<dbReference type="HAMAP" id="MF_00445">
    <property type="entry name" value="NDH1_NuoN_1"/>
    <property type="match status" value="1"/>
</dbReference>
<feature type="transmembrane region" description="Helical" evidence="5">
    <location>
        <begin position="33"/>
        <end position="52"/>
    </location>
</feature>
<feature type="transmembrane region" description="Helical" evidence="5">
    <location>
        <begin position="316"/>
        <end position="341"/>
    </location>
</feature>
<dbReference type="RefSeq" id="WP_070065107.1">
    <property type="nucleotide sequence ID" value="NZ_MJMG01000007.1"/>
</dbReference>
<sequence length="469" mass="52180">MDYIHIFPETFFIVSLLVLLLLGIVVKPRIIHLLVLVCAVITLVLLIIKTLLGRKHLDLTLFNSLLRLDIYVELVQVFVLTSGIAVLLLLNFSKQQYKYEFSILIAFALFAMLALISTNNLISFYLAFELMSIPLYVLACFNQNSRYACEAGVKYFTLGSLSSCIMLYGISLLYGYTGETDFTKLSEVLQGYKVTDGMIFGLICIFISLCFKLAIAPFHMWAPDVYQGAPTIVTAFLSTTPKAVLIALFMKFVHLVTSNLVWQYTMLCMSALSVLISALCALRQRNLKRLLAYSSIGHIGHMFAVLSIGYDTYMLGVVISVFVYLVIYIATSIGLFAYLIVMDDDDCTIESLSGIGKIQPVLAFGLSILLFSMSGIPPLAGFFTKIFIYTLLIASEFIVVPLIMIAASVISCYYYLSIIKVIYFDKAGYNKLINPGKGLSFIIISAVLINVLLPPVLVYIIYCNFGCTD</sequence>
<dbReference type="GO" id="GO:0050136">
    <property type="term" value="F:NADH dehydrogenase (quinone) (non-electrogenic) activity"/>
    <property type="evidence" value="ECO:0007669"/>
    <property type="project" value="UniProtKB-UniRule"/>
</dbReference>
<reference evidence="8 9" key="1">
    <citation type="submission" date="2016-09" db="EMBL/GenBank/DDBJ databases">
        <title>Genomic evidence for plant-parasitic nematodes as the earliest Wolbachia hosts.</title>
        <authorList>
            <person name="Brown A.M."/>
            <person name="Wasala S.K."/>
            <person name="Howe D.K."/>
            <person name="Peetz A.B."/>
            <person name="Zasada I.A."/>
            <person name="Denver D.R."/>
        </authorList>
    </citation>
    <scope>NUCLEOTIDE SEQUENCE [LARGE SCALE GENOMIC DNA]</scope>
    <source>
        <strain evidence="9">wPpe</strain>
    </source>
</reference>
<dbReference type="InterPro" id="IPR010096">
    <property type="entry name" value="NADH-Q_OxRdtase_suN/2"/>
</dbReference>
<proteinExistence type="inferred from homology"/>
<feature type="transmembrane region" description="Helical" evidence="5">
    <location>
        <begin position="153"/>
        <end position="177"/>
    </location>
</feature>
<feature type="transmembrane region" description="Helical" evidence="5">
    <location>
        <begin position="386"/>
        <end position="417"/>
    </location>
</feature>
<feature type="transmembrane region" description="Helical" evidence="5">
    <location>
        <begin position="228"/>
        <end position="249"/>
    </location>
</feature>
<keyword evidence="5" id="KW-1003">Cell membrane</keyword>
<keyword evidence="4 5" id="KW-0472">Membrane</keyword>
<evidence type="ECO:0000313" key="9">
    <source>
        <dbReference type="Proteomes" id="UP000175679"/>
    </source>
</evidence>
<protein>
    <recommendedName>
        <fullName evidence="5">NADH-quinone oxidoreductase subunit N</fullName>
        <ecNumber evidence="5">7.1.1.-</ecNumber>
    </recommendedName>
    <alternativeName>
        <fullName evidence="5">NADH dehydrogenase I subunit N</fullName>
    </alternativeName>
    <alternativeName>
        <fullName evidence="5">NDH-1 subunit N</fullName>
    </alternativeName>
</protein>
<organism evidence="8 9">
    <name type="scientific">Wolbachia pipientis</name>
    <dbReference type="NCBI Taxonomy" id="955"/>
    <lineage>
        <taxon>Bacteria</taxon>
        <taxon>Pseudomonadati</taxon>
        <taxon>Pseudomonadota</taxon>
        <taxon>Alphaproteobacteria</taxon>
        <taxon>Rickettsiales</taxon>
        <taxon>Anaplasmataceae</taxon>
        <taxon>Wolbachieae</taxon>
        <taxon>Wolbachia</taxon>
    </lineage>
</organism>
<evidence type="ECO:0000256" key="4">
    <source>
        <dbReference type="ARBA" id="ARBA00023136"/>
    </source>
</evidence>
<dbReference type="GO" id="GO:0005886">
    <property type="term" value="C:plasma membrane"/>
    <property type="evidence" value="ECO:0007669"/>
    <property type="project" value="UniProtKB-SubCell"/>
</dbReference>
<feature type="transmembrane region" description="Helical" evidence="5">
    <location>
        <begin position="122"/>
        <end position="141"/>
    </location>
</feature>
<dbReference type="PANTHER" id="PTHR22773">
    <property type="entry name" value="NADH DEHYDROGENASE"/>
    <property type="match status" value="1"/>
</dbReference>
<keyword evidence="5" id="KW-0813">Transport</keyword>
<keyword evidence="5" id="KW-1278">Translocase</keyword>